<dbReference type="AlphaFoldDB" id="A0A8J8B1K8"/>
<dbReference type="InterPro" id="IPR016040">
    <property type="entry name" value="NAD(P)-bd_dom"/>
</dbReference>
<dbReference type="Gene3D" id="3.40.50.720">
    <property type="entry name" value="NAD(P)-binding Rossmann-like Domain"/>
    <property type="match status" value="1"/>
</dbReference>
<dbReference type="PANTHER" id="PTHR43355">
    <property type="entry name" value="FLAVIN REDUCTASE (NADPH)"/>
    <property type="match status" value="1"/>
</dbReference>
<proteinExistence type="predicted"/>
<evidence type="ECO:0000313" key="3">
    <source>
        <dbReference type="Proteomes" id="UP000675664"/>
    </source>
</evidence>
<evidence type="ECO:0000259" key="1">
    <source>
        <dbReference type="Pfam" id="PF13460"/>
    </source>
</evidence>
<comment type="caution">
    <text evidence="2">The sequence shown here is derived from an EMBL/GenBank/DDBJ whole genome shotgun (WGS) entry which is preliminary data.</text>
</comment>
<feature type="domain" description="NAD(P)-binding" evidence="1">
    <location>
        <begin position="7"/>
        <end position="159"/>
    </location>
</feature>
<dbReference type="RefSeq" id="WP_227017908.1">
    <property type="nucleotide sequence ID" value="NZ_JAGSND010000004.1"/>
</dbReference>
<accession>A0A8J8B1K8</accession>
<organism evidence="2 3">
    <name type="scientific">Sinanaerobacter chloroacetimidivorans</name>
    <dbReference type="NCBI Taxonomy" id="2818044"/>
    <lineage>
        <taxon>Bacteria</taxon>
        <taxon>Bacillati</taxon>
        <taxon>Bacillota</taxon>
        <taxon>Clostridia</taxon>
        <taxon>Peptostreptococcales</taxon>
        <taxon>Anaerovoracaceae</taxon>
        <taxon>Sinanaerobacter</taxon>
    </lineage>
</organism>
<dbReference type="SUPFAM" id="SSF51735">
    <property type="entry name" value="NAD(P)-binding Rossmann-fold domains"/>
    <property type="match status" value="1"/>
</dbReference>
<sequence>MKFVIVGVSGRIGSRAAKEAVSRGHQVIGIDAFAKGEIEGVEIHQCAIEEFDKMVGLMAGADAVLNAIAANMEHPERYGKSIQFIIDECKAARVPKLLSIIGSSSALCPNGTKLIESDYFEEANRIFYENICKSEEVYEHEKELNWGCITPAAFMELPEPILKKYRMGDDYLVIMDEPGIDKNSEAYFDISKISLTDFAYACVDELENDRIHQRRCCVGY</sequence>
<evidence type="ECO:0000313" key="2">
    <source>
        <dbReference type="EMBL" id="MBR0597776.1"/>
    </source>
</evidence>
<reference evidence="2" key="2">
    <citation type="submission" date="2021-04" db="EMBL/GenBank/DDBJ databases">
        <authorList>
            <person name="Liu J."/>
        </authorList>
    </citation>
    <scope>NUCLEOTIDE SEQUENCE</scope>
    <source>
        <strain evidence="2">BAD-6</strain>
    </source>
</reference>
<reference evidence="2" key="1">
    <citation type="submission" date="2021-04" db="EMBL/GenBank/DDBJ databases">
        <title>Sinoanaerobacter chloroacetimidivorans sp. nov., an obligate anaerobic bacterium isolated from anaerobic sludge.</title>
        <authorList>
            <person name="Bao Y."/>
        </authorList>
    </citation>
    <scope>NUCLEOTIDE SEQUENCE</scope>
    <source>
        <strain evidence="2">BAD-6</strain>
    </source>
</reference>
<keyword evidence="3" id="KW-1185">Reference proteome</keyword>
<dbReference type="EMBL" id="JAGSND010000004">
    <property type="protein sequence ID" value="MBR0597776.1"/>
    <property type="molecule type" value="Genomic_DNA"/>
</dbReference>
<dbReference type="InterPro" id="IPR036291">
    <property type="entry name" value="NAD(P)-bd_dom_sf"/>
</dbReference>
<dbReference type="GO" id="GO:0016646">
    <property type="term" value="F:oxidoreductase activity, acting on the CH-NH group of donors, NAD or NADP as acceptor"/>
    <property type="evidence" value="ECO:0007669"/>
    <property type="project" value="TreeGrafter"/>
</dbReference>
<dbReference type="InterPro" id="IPR051606">
    <property type="entry name" value="Polyketide_Oxido-like"/>
</dbReference>
<name>A0A8J8B1K8_9FIRM</name>
<dbReference type="Proteomes" id="UP000675664">
    <property type="component" value="Unassembled WGS sequence"/>
</dbReference>
<gene>
    <name evidence="2" type="ORF">KCX82_07825</name>
</gene>
<protein>
    <submittedName>
        <fullName evidence="2">NAD(P)H-binding protein</fullName>
    </submittedName>
</protein>
<dbReference type="PANTHER" id="PTHR43355:SF2">
    <property type="entry name" value="FLAVIN REDUCTASE (NADPH)"/>
    <property type="match status" value="1"/>
</dbReference>
<dbReference type="Pfam" id="PF13460">
    <property type="entry name" value="NAD_binding_10"/>
    <property type="match status" value="1"/>
</dbReference>